<accession>A0A2D3NET6</accession>
<organism evidence="1 2">
    <name type="scientific">Prevotella intermedia</name>
    <dbReference type="NCBI Taxonomy" id="28131"/>
    <lineage>
        <taxon>Bacteria</taxon>
        <taxon>Pseudomonadati</taxon>
        <taxon>Bacteroidota</taxon>
        <taxon>Bacteroidia</taxon>
        <taxon>Bacteroidales</taxon>
        <taxon>Prevotellaceae</taxon>
        <taxon>Prevotella</taxon>
    </lineage>
</organism>
<dbReference type="EMBL" id="CP024696">
    <property type="protein sequence ID" value="ATV53938.1"/>
    <property type="molecule type" value="Genomic_DNA"/>
</dbReference>
<protein>
    <submittedName>
        <fullName evidence="1">Uncharacterized protein</fullName>
    </submittedName>
</protein>
<sequence>MFCVTALLSTFCKTYCFAFQKRRFCTVKAAVLHRKTYAFATSKRSYHFLTELSLQSRSEPFR</sequence>
<name>A0A2D3NET6_PREIN</name>
<evidence type="ECO:0000313" key="1">
    <source>
        <dbReference type="EMBL" id="ATV53938.1"/>
    </source>
</evidence>
<dbReference type="AlphaFoldDB" id="A0A2D3NET6"/>
<proteinExistence type="predicted"/>
<reference evidence="1 2" key="1">
    <citation type="submission" date="2017-11" db="EMBL/GenBank/DDBJ databases">
        <title>Genome sequencing of Prevotella intermedia KCOM 2033.</title>
        <authorList>
            <person name="Kook J.-K."/>
            <person name="Park S.-N."/>
            <person name="Lim Y.K."/>
        </authorList>
    </citation>
    <scope>NUCLEOTIDE SEQUENCE [LARGE SCALE GENOMIC DNA]</scope>
    <source>
        <strain evidence="1 2">KCOM 2033</strain>
    </source>
</reference>
<gene>
    <name evidence="1" type="ORF">CTM50_11875</name>
</gene>
<evidence type="ECO:0000313" key="2">
    <source>
        <dbReference type="Proteomes" id="UP000229323"/>
    </source>
</evidence>
<dbReference type="Proteomes" id="UP000229323">
    <property type="component" value="Chromosome"/>
</dbReference>